<evidence type="ECO:0000256" key="2">
    <source>
        <dbReference type="SAM" id="SignalP"/>
    </source>
</evidence>
<gene>
    <name evidence="3" type="ORF">BDW47DRAFT_124212</name>
</gene>
<organism evidence="3 4">
    <name type="scientific">Aspergillus candidus</name>
    <dbReference type="NCBI Taxonomy" id="41067"/>
    <lineage>
        <taxon>Eukaryota</taxon>
        <taxon>Fungi</taxon>
        <taxon>Dikarya</taxon>
        <taxon>Ascomycota</taxon>
        <taxon>Pezizomycotina</taxon>
        <taxon>Eurotiomycetes</taxon>
        <taxon>Eurotiomycetidae</taxon>
        <taxon>Eurotiales</taxon>
        <taxon>Aspergillaceae</taxon>
        <taxon>Aspergillus</taxon>
        <taxon>Aspergillus subgen. Circumdati</taxon>
    </lineage>
</organism>
<keyword evidence="4" id="KW-1185">Reference proteome</keyword>
<dbReference type="Proteomes" id="UP000234585">
    <property type="component" value="Unassembled WGS sequence"/>
</dbReference>
<name>A0A2I2FH05_ASPCN</name>
<feature type="chain" id="PRO_5014140673" evidence="2">
    <location>
        <begin position="23"/>
        <end position="128"/>
    </location>
</feature>
<dbReference type="GeneID" id="36523370"/>
<feature type="region of interest" description="Disordered" evidence="1">
    <location>
        <begin position="77"/>
        <end position="128"/>
    </location>
</feature>
<evidence type="ECO:0000313" key="3">
    <source>
        <dbReference type="EMBL" id="PLB39889.1"/>
    </source>
</evidence>
<evidence type="ECO:0000313" key="4">
    <source>
        <dbReference type="Proteomes" id="UP000234585"/>
    </source>
</evidence>
<protein>
    <submittedName>
        <fullName evidence="3">Uncharacterized protein</fullName>
    </submittedName>
</protein>
<dbReference type="EMBL" id="KZ559127">
    <property type="protein sequence ID" value="PLB39889.1"/>
    <property type="molecule type" value="Genomic_DNA"/>
</dbReference>
<dbReference type="RefSeq" id="XP_024673901.1">
    <property type="nucleotide sequence ID" value="XM_024816210.1"/>
</dbReference>
<sequence length="128" mass="13687">MRFTSAFVAVALTLATGSLARAINIESRSEALDARQICTQQCVLEKPQCPEGQMATGSEGCWSACCVPIGPKLPFKQPIRLPEDQTGNKSSRACNGEEDSEKDCLGDNEPDTPCDQDSDSDGDSNKVC</sequence>
<feature type="compositionally biased region" description="Acidic residues" evidence="1">
    <location>
        <begin position="96"/>
        <end position="122"/>
    </location>
</feature>
<accession>A0A2I2FH05</accession>
<proteinExistence type="predicted"/>
<evidence type="ECO:0000256" key="1">
    <source>
        <dbReference type="SAM" id="MobiDB-lite"/>
    </source>
</evidence>
<feature type="signal peptide" evidence="2">
    <location>
        <begin position="1"/>
        <end position="22"/>
    </location>
</feature>
<dbReference type="AlphaFoldDB" id="A0A2I2FH05"/>
<dbReference type="OrthoDB" id="4492263at2759"/>
<reference evidence="3 4" key="1">
    <citation type="submission" date="2017-12" db="EMBL/GenBank/DDBJ databases">
        <authorList>
            <consortium name="DOE Joint Genome Institute"/>
            <person name="Haridas S."/>
            <person name="Kjaerbolling I."/>
            <person name="Vesth T.C."/>
            <person name="Frisvad J.C."/>
            <person name="Nybo J.L."/>
            <person name="Theobald S."/>
            <person name="Kuo A."/>
            <person name="Bowyer P."/>
            <person name="Matsuda Y."/>
            <person name="Mondo S."/>
            <person name="Lyhne E.K."/>
            <person name="Kogle M.E."/>
            <person name="Clum A."/>
            <person name="Lipzen A."/>
            <person name="Salamov A."/>
            <person name="Ngan C.Y."/>
            <person name="Daum C."/>
            <person name="Chiniquy J."/>
            <person name="Barry K."/>
            <person name="LaButti K."/>
            <person name="Simmons B.A."/>
            <person name="Magnuson J.K."/>
            <person name="Mortensen U.H."/>
            <person name="Larsen T.O."/>
            <person name="Grigoriev I.V."/>
            <person name="Baker S.E."/>
            <person name="Andersen M.R."/>
            <person name="Nordberg H.P."/>
            <person name="Cantor M.N."/>
            <person name="Hua S.X."/>
        </authorList>
    </citation>
    <scope>NUCLEOTIDE SEQUENCE [LARGE SCALE GENOMIC DNA]</scope>
    <source>
        <strain evidence="3 4">CBS 102.13</strain>
    </source>
</reference>
<keyword evidence="2" id="KW-0732">Signal</keyword>